<evidence type="ECO:0000313" key="1">
    <source>
        <dbReference type="EMBL" id="KAK0394540.1"/>
    </source>
</evidence>
<sequence length="75" mass="8283">MPRGRNAHTLFGALAPAQQSPEANVNVVRATGSLLMLCCFTSFFDAFATSPWSFHPSLTRDRSSLKKKPCLKTRL</sequence>
<organism evidence="1 2">
    <name type="scientific">Steinernema hermaphroditum</name>
    <dbReference type="NCBI Taxonomy" id="289476"/>
    <lineage>
        <taxon>Eukaryota</taxon>
        <taxon>Metazoa</taxon>
        <taxon>Ecdysozoa</taxon>
        <taxon>Nematoda</taxon>
        <taxon>Chromadorea</taxon>
        <taxon>Rhabditida</taxon>
        <taxon>Tylenchina</taxon>
        <taxon>Panagrolaimomorpha</taxon>
        <taxon>Strongyloidoidea</taxon>
        <taxon>Steinernematidae</taxon>
        <taxon>Steinernema</taxon>
    </lineage>
</organism>
<reference evidence="1" key="1">
    <citation type="submission" date="2023-06" db="EMBL/GenBank/DDBJ databases">
        <title>Genomic analysis of the entomopathogenic nematode Steinernema hermaphroditum.</title>
        <authorList>
            <person name="Schwarz E.M."/>
            <person name="Heppert J.K."/>
            <person name="Baniya A."/>
            <person name="Schwartz H.T."/>
            <person name="Tan C.-H."/>
            <person name="Antoshechkin I."/>
            <person name="Sternberg P.W."/>
            <person name="Goodrich-Blair H."/>
            <person name="Dillman A.R."/>
        </authorList>
    </citation>
    <scope>NUCLEOTIDE SEQUENCE</scope>
    <source>
        <strain evidence="1">PS9179</strain>
        <tissue evidence="1">Whole animal</tissue>
    </source>
</reference>
<name>A0AA39GVX1_9BILA</name>
<evidence type="ECO:0000313" key="2">
    <source>
        <dbReference type="Proteomes" id="UP001175271"/>
    </source>
</evidence>
<dbReference type="AlphaFoldDB" id="A0AA39GVX1"/>
<proteinExistence type="predicted"/>
<comment type="caution">
    <text evidence="1">The sequence shown here is derived from an EMBL/GenBank/DDBJ whole genome shotgun (WGS) entry which is preliminary data.</text>
</comment>
<keyword evidence="2" id="KW-1185">Reference proteome</keyword>
<accession>A0AA39GVX1</accession>
<gene>
    <name evidence="1" type="ORF">QR680_000797</name>
</gene>
<protein>
    <submittedName>
        <fullName evidence="1">Uncharacterized protein</fullName>
    </submittedName>
</protein>
<dbReference type="Proteomes" id="UP001175271">
    <property type="component" value="Unassembled WGS sequence"/>
</dbReference>
<dbReference type="EMBL" id="JAUCMV010000005">
    <property type="protein sequence ID" value="KAK0394540.1"/>
    <property type="molecule type" value="Genomic_DNA"/>
</dbReference>